<dbReference type="PANTHER" id="PTHR30086">
    <property type="entry name" value="ARGININE EXPORTER PROTEIN ARGO"/>
    <property type="match status" value="1"/>
</dbReference>
<feature type="transmembrane region" description="Helical" evidence="6">
    <location>
        <begin position="190"/>
        <end position="215"/>
    </location>
</feature>
<keyword evidence="5 6" id="KW-0472">Membrane</keyword>
<comment type="subcellular location">
    <subcellularLocation>
        <location evidence="1">Cell membrane</location>
        <topology evidence="1">Multi-pass membrane protein</topology>
    </subcellularLocation>
</comment>
<feature type="transmembrane region" description="Helical" evidence="6">
    <location>
        <begin position="42"/>
        <end position="62"/>
    </location>
</feature>
<comment type="caution">
    <text evidence="7">The sequence shown here is derived from an EMBL/GenBank/DDBJ whole genome shotgun (WGS) entry which is preliminary data.</text>
</comment>
<dbReference type="PANTHER" id="PTHR30086:SF20">
    <property type="entry name" value="ARGININE EXPORTER PROTEIN ARGO-RELATED"/>
    <property type="match status" value="1"/>
</dbReference>
<gene>
    <name evidence="7" type="ORF">BN2476_540039</name>
</gene>
<evidence type="ECO:0000256" key="6">
    <source>
        <dbReference type="SAM" id="Phobius"/>
    </source>
</evidence>
<name>A0A1N7SI70_9BURK</name>
<dbReference type="Proteomes" id="UP000195569">
    <property type="component" value="Unassembled WGS sequence"/>
</dbReference>
<evidence type="ECO:0000256" key="4">
    <source>
        <dbReference type="ARBA" id="ARBA00022989"/>
    </source>
</evidence>
<accession>A0A1N7SI70</accession>
<keyword evidence="4 6" id="KW-1133">Transmembrane helix</keyword>
<evidence type="ECO:0000313" key="7">
    <source>
        <dbReference type="EMBL" id="SIT47046.1"/>
    </source>
</evidence>
<reference evidence="7" key="1">
    <citation type="submission" date="2016-12" db="EMBL/GenBank/DDBJ databases">
        <authorList>
            <person name="Moulin L."/>
        </authorList>
    </citation>
    <scope>NUCLEOTIDE SEQUENCE [LARGE SCALE GENOMIC DNA]</scope>
    <source>
        <strain evidence="7">STM 7183</strain>
    </source>
</reference>
<feature type="transmembrane region" description="Helical" evidence="6">
    <location>
        <begin position="227"/>
        <end position="246"/>
    </location>
</feature>
<dbReference type="GO" id="GO:0015171">
    <property type="term" value="F:amino acid transmembrane transporter activity"/>
    <property type="evidence" value="ECO:0007669"/>
    <property type="project" value="TreeGrafter"/>
</dbReference>
<sequence>MRVARRAVPRRHFATIEHSFPDFAAAPHHADGRSAAARPERAVMSLTAWLFFLPACFAINMAPGPNNLLSINVAARHGFMTAFVAGCGRLVAFAGMIVLAATGLAVVLHASELFFLAIKLTGAAYLIWLAIQLWRSDAGPMDALKQDDASLWRIARQECFVAAGNPKAILVFTAFLPQFVDIAKPMLPQFAVLGGSFLVLEWFAIALYSWAGMHLGKWLTRAKVRRWFNRCCGMFLGAIGVSFLLVRRSA</sequence>
<dbReference type="InterPro" id="IPR001123">
    <property type="entry name" value="LeuE-type"/>
</dbReference>
<keyword evidence="3 6" id="KW-0812">Transmembrane</keyword>
<evidence type="ECO:0000256" key="3">
    <source>
        <dbReference type="ARBA" id="ARBA00022692"/>
    </source>
</evidence>
<feature type="transmembrane region" description="Helical" evidence="6">
    <location>
        <begin position="113"/>
        <end position="134"/>
    </location>
</feature>
<evidence type="ECO:0000256" key="2">
    <source>
        <dbReference type="ARBA" id="ARBA00022475"/>
    </source>
</evidence>
<keyword evidence="2" id="KW-1003">Cell membrane</keyword>
<evidence type="ECO:0000256" key="5">
    <source>
        <dbReference type="ARBA" id="ARBA00023136"/>
    </source>
</evidence>
<evidence type="ECO:0000313" key="8">
    <source>
        <dbReference type="Proteomes" id="UP000195569"/>
    </source>
</evidence>
<keyword evidence="8" id="KW-1185">Reference proteome</keyword>
<protein>
    <submittedName>
        <fullName evidence="7">Threonine efflux protein</fullName>
    </submittedName>
</protein>
<proteinExistence type="predicted"/>
<dbReference type="Pfam" id="PF01810">
    <property type="entry name" value="LysE"/>
    <property type="match status" value="1"/>
</dbReference>
<evidence type="ECO:0000256" key="1">
    <source>
        <dbReference type="ARBA" id="ARBA00004651"/>
    </source>
</evidence>
<dbReference type="PIRSF" id="PIRSF006324">
    <property type="entry name" value="LeuE"/>
    <property type="match status" value="1"/>
</dbReference>
<dbReference type="GO" id="GO:0005886">
    <property type="term" value="C:plasma membrane"/>
    <property type="evidence" value="ECO:0007669"/>
    <property type="project" value="UniProtKB-SubCell"/>
</dbReference>
<feature type="transmembrane region" description="Helical" evidence="6">
    <location>
        <begin position="82"/>
        <end position="106"/>
    </location>
</feature>
<dbReference type="AlphaFoldDB" id="A0A1N7SI70"/>
<organism evidence="7 8">
    <name type="scientific">Paraburkholderia piptadeniae</name>
    <dbReference type="NCBI Taxonomy" id="1701573"/>
    <lineage>
        <taxon>Bacteria</taxon>
        <taxon>Pseudomonadati</taxon>
        <taxon>Pseudomonadota</taxon>
        <taxon>Betaproteobacteria</taxon>
        <taxon>Burkholderiales</taxon>
        <taxon>Burkholderiaceae</taxon>
        <taxon>Paraburkholderia</taxon>
    </lineage>
</organism>
<dbReference type="EMBL" id="CYGY02000054">
    <property type="protein sequence ID" value="SIT47046.1"/>
    <property type="molecule type" value="Genomic_DNA"/>
</dbReference>